<feature type="region of interest" description="Disordered" evidence="2">
    <location>
        <begin position="508"/>
        <end position="634"/>
    </location>
</feature>
<dbReference type="InterPro" id="IPR016024">
    <property type="entry name" value="ARM-type_fold"/>
</dbReference>
<dbReference type="PROSITE" id="PS51271">
    <property type="entry name" value="WAPL"/>
    <property type="match status" value="1"/>
</dbReference>
<proteinExistence type="inferred from homology"/>
<dbReference type="InterPro" id="IPR011989">
    <property type="entry name" value="ARM-like"/>
</dbReference>
<feature type="compositionally biased region" description="Basic and acidic residues" evidence="2">
    <location>
        <begin position="613"/>
        <end position="634"/>
    </location>
</feature>
<gene>
    <name evidence="4" type="ORF">B5V51_13675</name>
</gene>
<feature type="region of interest" description="Disordered" evidence="2">
    <location>
        <begin position="682"/>
        <end position="707"/>
    </location>
</feature>
<evidence type="ECO:0000259" key="3">
    <source>
        <dbReference type="PROSITE" id="PS51271"/>
    </source>
</evidence>
<feature type="compositionally biased region" description="Basic and acidic residues" evidence="2">
    <location>
        <begin position="283"/>
        <end position="303"/>
    </location>
</feature>
<name>A0A2A4JRW0_HELVI</name>
<dbReference type="SUPFAM" id="SSF48371">
    <property type="entry name" value="ARM repeat"/>
    <property type="match status" value="1"/>
</dbReference>
<comment type="similarity">
    <text evidence="1">Belongs to the WAPL family.</text>
</comment>
<accession>A0A2A4JRW0</accession>
<dbReference type="Pfam" id="PF07814">
    <property type="entry name" value="WAPL"/>
    <property type="match status" value="1"/>
</dbReference>
<dbReference type="InterPro" id="IPR012502">
    <property type="entry name" value="WAPL_dom"/>
</dbReference>
<dbReference type="InterPro" id="IPR039874">
    <property type="entry name" value="WAPL"/>
</dbReference>
<organism evidence="4">
    <name type="scientific">Heliothis virescens</name>
    <name type="common">Tobacco budworm moth</name>
    <dbReference type="NCBI Taxonomy" id="7102"/>
    <lineage>
        <taxon>Eukaryota</taxon>
        <taxon>Metazoa</taxon>
        <taxon>Ecdysozoa</taxon>
        <taxon>Arthropoda</taxon>
        <taxon>Hexapoda</taxon>
        <taxon>Insecta</taxon>
        <taxon>Pterygota</taxon>
        <taxon>Neoptera</taxon>
        <taxon>Endopterygota</taxon>
        <taxon>Lepidoptera</taxon>
        <taxon>Glossata</taxon>
        <taxon>Ditrysia</taxon>
        <taxon>Noctuoidea</taxon>
        <taxon>Noctuidae</taxon>
        <taxon>Heliothinae</taxon>
        <taxon>Heliothis</taxon>
    </lineage>
</organism>
<feature type="compositionally biased region" description="Basic residues" evidence="2">
    <location>
        <begin position="332"/>
        <end position="348"/>
    </location>
</feature>
<feature type="compositionally biased region" description="Basic and acidic residues" evidence="2">
    <location>
        <begin position="682"/>
        <end position="694"/>
    </location>
</feature>
<comment type="caution">
    <text evidence="4">The sequence shown here is derived from an EMBL/GenBank/DDBJ whole genome shotgun (WGS) entry which is preliminary data.</text>
</comment>
<reference evidence="4" key="1">
    <citation type="submission" date="2017-09" db="EMBL/GenBank/DDBJ databases">
        <title>Contemporary evolution of a Lepidopteran species, Heliothis virescens, in response to modern agricultural practices.</title>
        <authorList>
            <person name="Fritz M.L."/>
            <person name="Deyonke A.M."/>
            <person name="Papanicolaou A."/>
            <person name="Micinski S."/>
            <person name="Westbrook J."/>
            <person name="Gould F."/>
        </authorList>
    </citation>
    <scope>NUCLEOTIDE SEQUENCE [LARGE SCALE GENOMIC DNA]</scope>
    <source>
        <strain evidence="4">HvINT-</strain>
        <tissue evidence="4">Whole body</tissue>
    </source>
</reference>
<evidence type="ECO:0000313" key="4">
    <source>
        <dbReference type="EMBL" id="PCG74203.1"/>
    </source>
</evidence>
<feature type="compositionally biased region" description="Basic and acidic residues" evidence="2">
    <location>
        <begin position="1154"/>
        <end position="1170"/>
    </location>
</feature>
<feature type="compositionally biased region" description="Polar residues" evidence="2">
    <location>
        <begin position="133"/>
        <end position="142"/>
    </location>
</feature>
<evidence type="ECO:0000256" key="1">
    <source>
        <dbReference type="ARBA" id="ARBA00006854"/>
    </source>
</evidence>
<protein>
    <recommendedName>
        <fullName evidence="3">WAPL domain-containing protein</fullName>
    </recommendedName>
</protein>
<dbReference type="FunFam" id="1.25.10.10:FF:000374">
    <property type="entry name" value="Protein wings apart-like"/>
    <property type="match status" value="1"/>
</dbReference>
<feature type="compositionally biased region" description="Polar residues" evidence="2">
    <location>
        <begin position="264"/>
        <end position="282"/>
    </location>
</feature>
<dbReference type="PANTHER" id="PTHR22100:SF13">
    <property type="entry name" value="WINGS APART-LIKE PROTEIN HOMOLOG"/>
    <property type="match status" value="1"/>
</dbReference>
<evidence type="ECO:0000256" key="2">
    <source>
        <dbReference type="SAM" id="MobiDB-lite"/>
    </source>
</evidence>
<dbReference type="InterPro" id="IPR022771">
    <property type="entry name" value="WAPL_C"/>
</dbReference>
<feature type="compositionally biased region" description="Basic residues" evidence="2">
    <location>
        <begin position="530"/>
        <end position="542"/>
    </location>
</feature>
<dbReference type="EMBL" id="NWSH01000787">
    <property type="protein sequence ID" value="PCG74203.1"/>
    <property type="molecule type" value="Genomic_DNA"/>
</dbReference>
<feature type="region of interest" description="Disordered" evidence="2">
    <location>
        <begin position="64"/>
        <end position="489"/>
    </location>
</feature>
<sequence>MSRWGRGRGGSVAVPLDSALFRENSNCPTAARSAGTVGKWGITSFTSIRSAPYAYANNILKKPVQDQNSPLTVPAVETEQPPPKPKKFFKSRNAEVYPPVPQITYAPPVPAAPLSPEHPSHSKEKKTTKRNRASYTRDSSSPELPRRNSEKSKAKRGTVATKASKKEDAPAENTQPPNKRYLVRNRDKVINYAEDGSNSPIPEFTRYESTQSKVASASPKVPSPKASPLVSSPTVIKTEVTSPSTSKEANEERKPPPIVLRISKGTSRIVSTDSNEGFTSPSSDRHSSLDTHSDVGSDHKKSPSMETICSPKHEGLKITIKCAGLTQETKKEKKKDKKDHKSHKRHHKNSDDEPLKKLSSPQPGTDAYDLYKTLASPSQETEKESKIKLLPGDDIETQLAKLDSGSVITSPRLEVQPNEPPPEPKPPESNTGRSRRNRPNINYSENDDYLDVLTTGIPNKHGTKTVSDIKKEGRKTRRKQETLADIASTVTTPEYEQTIEKNEIPIEKNDLIDILSGGSDSGKGGDTPKVKNHRKNKNKHNKNSSPDHDVEMPPEDIPAEPSAASEEVGQEEETNEIVAQAFNTNNTPTYSQANTQSSDSAYNSCPNENFEEEVQKPQEDVFKSPRGLCDTEDHVQNDEKPSVKLVITKKKGSIFKSKSLVNDNPSPLPARKRRHLYRHEWANDKGNETPRPEPVENAEVRSQVGEVSEELSRVTRYRAPDPIVDDPVEAVKPYTSVKCSKEAKEFYTVVRNVKKAHQIQEIGEFQEFNDDVEYLLDALQNNNPISTRCLSAITLASKCTAPAFRMHLRAHGTVQKFFSALHDATNDQSLGLCTATVMFVLSQDRLNMDLDRESLELMLNLLESDASHKNALDDCGLTSAQLTKTQERVRELCAEIKSQGKAQHLDLENITVGHLAMETLLSLTSKRAGEWFKEELRVLGGVDHIVRTIQDCALKLDTPVETWTNADVEVLRKADRCLRVLENVTQANEDNQVYLCSNGGAAARTVCGVLRAWCGAARQHPALRPPLLDAALPALKVLLNLSHNFGPNVSLGAQVIGEQPSVMETCLLILYNQGNFIPDNRNFEFSVCVLLLLINLVQNNEANTERLLNARIRVDNEDDIISRSIGALDLIVDLFYKREDLARRAEENTDAILDGEKEPDDNSDKKKQSQDDIDETVAKLLARAGAHMEHSMVGAYMALLLGHAAGAAPRHALAVRARVPLYAPLLPTLNKYYAFLSLTASVSTSRHMALLLGHAAGAAAAHAQQVLRLPVAHRQLPHVTWRCCWATPPAPLLPTLNKYYAFLSLTASVSTSRHMALLLGHAAGAAAAHAQQVLRLPVAHRQLPHVTWRCCWATPPAPLLPTLNKYYAFLSLTASVSTSRHMALLLGHAAGAAAAHAQQVLRLPVAHRQLPHVTWRCCWATPPAPLLPTLNKYYAFLSLTASVSTSRHMALLLGHAAGAAAAHAQQVLRLPVAHRQLPHVTWRCCWATPPAPLLPTLNKYYAFLSLTASVSTSRHMALLLGHAAGAAAAHAQQVLRLPVAHRQLPHVTWRCCWATPPAPLLPTLNKYYAFLSLTASVSTSRHMALLLGHAAGAAAAHAQQVLRLPVAHRQLPHVTWRCCWATPPAPLLPTLNKYYAFLSLTASVSTSRHMALLLGHAAGAAAAHAQQVLRLPVAHRQLPHVTWRCCWATPPAPLLPTLNKYYAFLSLTASVSTSRHMALLLGHAAGAAAAHAQQVLRLPVAHRQLPHVTWRCCWATPPAPLLPTLNKYYAFLSLTASAEAAIVAHVKATHRIIEFMKASDKEAEAAEPPTDVPQDMSLSNLNYSLNYNTSSSDRMSSSMELDGYH</sequence>
<dbReference type="STRING" id="7102.A0A2A4JRW0"/>
<feature type="domain" description="WAPL" evidence="3">
    <location>
        <begin position="740"/>
        <end position="1239"/>
    </location>
</feature>
<dbReference type="Gene3D" id="1.25.10.10">
    <property type="entry name" value="Leucine-rich Repeat Variant"/>
    <property type="match status" value="1"/>
</dbReference>
<feature type="region of interest" description="Disordered" evidence="2">
    <location>
        <begin position="1149"/>
        <end position="1172"/>
    </location>
</feature>
<feature type="compositionally biased region" description="Basic residues" evidence="2">
    <location>
        <begin position="123"/>
        <end position="132"/>
    </location>
</feature>
<feature type="compositionally biased region" description="Polar residues" evidence="2">
    <location>
        <begin position="581"/>
        <end position="607"/>
    </location>
</feature>
<feature type="compositionally biased region" description="Low complexity" evidence="2">
    <location>
        <begin position="212"/>
        <end position="233"/>
    </location>
</feature>
<dbReference type="PANTHER" id="PTHR22100">
    <property type="entry name" value="WINGS APART-LIKE PROTEIN HOMOLOG"/>
    <property type="match status" value="1"/>
</dbReference>